<accession>A0A1T4JTQ2</accession>
<keyword evidence="4" id="KW-1185">Reference proteome</keyword>
<dbReference type="AlphaFoldDB" id="A0A1T4JTQ2"/>
<sequence>MKKINLFASLSAMIMALAFMSCQTDSDSHEHSFSEEWKYDETYHWHEATCEHKTAVGSKEEHTFGEWTVTVVATEANKGSKERVCSVCLYKQVKAIPRLDHEHDCSEEWKTDAVYHWHVCSICNELVEKEEHAFGDWKIITEPTDNTKGLKERVCSVCNYKEERNVAELSHEHKQKEEWKSNVVKHWHECSECNNVVEESEAAHSFGSWTVTKKPTTEDGEKERICNVCSYKETQVIPKIFLKIDGGTITGKENKTNDSGVFTKGREITLSNFYMSKYEVTKAQYKEIMEDTALNTLAITADPSYSSLQPESYVIADGEEDSERPVENVTWYDAVYFCNLLSQKEGLEPVYTIKNPETEVISDAGKSVTYIKNATVTADHTKNGYRLPTEAEWEYAARGGDPNLDEWDYPFSGSDTADEAKYTDSRNSGLDAAGWYYYNTCNGGITSTEIPSSGKKGYGAHQVGQKKHNVLGLYDMSGNVWEWCYDLYDYSTAQRSENDPTGPDSGSYRVKRGGSWNNGAYDASVCFWSCFNPSEKGNSLGFRLVRSAD</sequence>
<dbReference type="PANTHER" id="PTHR23150">
    <property type="entry name" value="SULFATASE MODIFYING FACTOR 1, 2"/>
    <property type="match status" value="1"/>
</dbReference>
<dbReference type="InterPro" id="IPR016187">
    <property type="entry name" value="CTDL_fold"/>
</dbReference>
<dbReference type="PANTHER" id="PTHR23150:SF19">
    <property type="entry name" value="FORMYLGLYCINE-GENERATING ENZYME"/>
    <property type="match status" value="1"/>
</dbReference>
<gene>
    <name evidence="3" type="ORF">SAMN02745149_00780</name>
</gene>
<name>A0A1T4JTQ2_TREPO</name>
<dbReference type="InterPro" id="IPR005532">
    <property type="entry name" value="SUMF_dom"/>
</dbReference>
<protein>
    <submittedName>
        <fullName evidence="3">Formylglycine-generating enzyme, required for sulfatase activity, contains SUMF1/FGE domain</fullName>
    </submittedName>
</protein>
<reference evidence="3 4" key="1">
    <citation type="submission" date="2017-02" db="EMBL/GenBank/DDBJ databases">
        <authorList>
            <person name="Peterson S.W."/>
        </authorList>
    </citation>
    <scope>NUCLEOTIDE SEQUENCE [LARGE SCALE GENOMIC DNA]</scope>
    <source>
        <strain evidence="3 4">ATCC BAA-908</strain>
    </source>
</reference>
<proteinExistence type="predicted"/>
<evidence type="ECO:0000313" key="3">
    <source>
        <dbReference type="EMBL" id="SJZ33528.1"/>
    </source>
</evidence>
<dbReference type="InterPro" id="IPR051043">
    <property type="entry name" value="Sulfatase_Mod_Factor_Kinase"/>
</dbReference>
<dbReference type="Gene3D" id="3.90.1580.10">
    <property type="entry name" value="paralog of FGE (formylglycine-generating enzyme)"/>
    <property type="match status" value="1"/>
</dbReference>
<evidence type="ECO:0000256" key="1">
    <source>
        <dbReference type="SAM" id="SignalP"/>
    </source>
</evidence>
<dbReference type="GO" id="GO:0120147">
    <property type="term" value="F:formylglycine-generating oxidase activity"/>
    <property type="evidence" value="ECO:0007669"/>
    <property type="project" value="TreeGrafter"/>
</dbReference>
<dbReference type="Pfam" id="PF03781">
    <property type="entry name" value="FGE-sulfatase"/>
    <property type="match status" value="1"/>
</dbReference>
<organism evidence="3 4">
    <name type="scientific">Treponema porcinum</name>
    <dbReference type="NCBI Taxonomy" id="261392"/>
    <lineage>
        <taxon>Bacteria</taxon>
        <taxon>Pseudomonadati</taxon>
        <taxon>Spirochaetota</taxon>
        <taxon>Spirochaetia</taxon>
        <taxon>Spirochaetales</taxon>
        <taxon>Treponemataceae</taxon>
        <taxon>Treponema</taxon>
    </lineage>
</organism>
<dbReference type="InterPro" id="IPR042095">
    <property type="entry name" value="SUMF_sf"/>
</dbReference>
<evidence type="ECO:0000259" key="2">
    <source>
        <dbReference type="Pfam" id="PF03781"/>
    </source>
</evidence>
<dbReference type="PROSITE" id="PS51257">
    <property type="entry name" value="PROKAR_LIPOPROTEIN"/>
    <property type="match status" value="1"/>
</dbReference>
<dbReference type="GeneID" id="78316092"/>
<keyword evidence="1" id="KW-0732">Signal</keyword>
<evidence type="ECO:0000313" key="4">
    <source>
        <dbReference type="Proteomes" id="UP000190423"/>
    </source>
</evidence>
<dbReference type="STRING" id="261392.SAMN02745149_00780"/>
<feature type="chain" id="PRO_5013250448" evidence="1">
    <location>
        <begin position="19"/>
        <end position="549"/>
    </location>
</feature>
<dbReference type="OrthoDB" id="9812707at2"/>
<dbReference type="EMBL" id="FUWG01000005">
    <property type="protein sequence ID" value="SJZ33528.1"/>
    <property type="molecule type" value="Genomic_DNA"/>
</dbReference>
<feature type="domain" description="Sulfatase-modifying factor enzyme-like" evidence="2">
    <location>
        <begin position="243"/>
        <end position="546"/>
    </location>
</feature>
<dbReference type="Proteomes" id="UP000190423">
    <property type="component" value="Unassembled WGS sequence"/>
</dbReference>
<feature type="signal peptide" evidence="1">
    <location>
        <begin position="1"/>
        <end position="18"/>
    </location>
</feature>
<dbReference type="RefSeq" id="WP_159446150.1">
    <property type="nucleotide sequence ID" value="NZ_FUWG01000005.1"/>
</dbReference>
<dbReference type="SUPFAM" id="SSF56436">
    <property type="entry name" value="C-type lectin-like"/>
    <property type="match status" value="1"/>
</dbReference>